<dbReference type="PANTHER" id="PTHR24286:SF339">
    <property type="entry name" value="CYTOCHROME P450 FAMILY PROTEIN-RELATED"/>
    <property type="match status" value="1"/>
</dbReference>
<keyword evidence="3 8" id="KW-0349">Heme</keyword>
<dbReference type="PRINTS" id="PR00385">
    <property type="entry name" value="P450"/>
</dbReference>
<dbReference type="CDD" id="cd11043">
    <property type="entry name" value="CYP90-like"/>
    <property type="match status" value="1"/>
</dbReference>
<keyword evidence="4" id="KW-0812">Transmembrane</keyword>
<evidence type="ECO:0000256" key="9">
    <source>
        <dbReference type="RuleBase" id="RU000461"/>
    </source>
</evidence>
<dbReference type="SUPFAM" id="SSF48264">
    <property type="entry name" value="Cytochrome P450"/>
    <property type="match status" value="1"/>
</dbReference>
<sequence length="508" mass="57878">MVLAVHKMPVTCFNDIETACQTLDKGSYSDENLNPTRFCVIVLVVVRVGHWWYQWSNPKSNGKLPPGSMGFPIIGETFDFFKPYGFYEISPYLKKKMLRYGPLFRTNILGVKTVVSTDMDVNMEILRQENTSFILSYPDVLAKPLGKDSLFFKIGNIHKHIKQITLHLLSSQTLKRKILKDMDLVTREHLSSKAGKGSFDVKDAVSNLIIAHLTPKVISNLKPQTHAKLMEIFKAFSFDWLRTSYIVSAGKGLYNTVWACREGMHEIKDIYTRRKISGEKYDDFLNTTVEELEKAGGLVNEDAIVTLIFTLLCITQDTTSKATCLAVKFLLENPNVLAELKKEHEAILQSREDKEGGITWEEYRHKLTFTNMVINESLRITNLAPMLFRKAVKDVEIKGYTIPAGWIVMIIPSVVHFDPDVYENPFEFNPWRWEGKELRAGSKTFMVFGTGLRQCAGAEFARLQISVFLHHLITTYNFSLHQDCEVLRVPAAHLPNGISINISKCPKK</sequence>
<dbReference type="GO" id="GO:0020037">
    <property type="term" value="F:heme binding"/>
    <property type="evidence" value="ECO:0007669"/>
    <property type="project" value="InterPro"/>
</dbReference>
<comment type="cofactor">
    <cofactor evidence="8">
        <name>heme</name>
        <dbReference type="ChEBI" id="CHEBI:30413"/>
    </cofactor>
</comment>
<evidence type="ECO:0000256" key="1">
    <source>
        <dbReference type="ARBA" id="ARBA00004167"/>
    </source>
</evidence>
<dbReference type="AlphaFoldDB" id="A0A7G2EUQ5"/>
<dbReference type="Pfam" id="PF00067">
    <property type="entry name" value="p450"/>
    <property type="match status" value="1"/>
</dbReference>
<evidence type="ECO:0000256" key="7">
    <source>
        <dbReference type="ARBA" id="ARBA00023004"/>
    </source>
</evidence>
<keyword evidence="6" id="KW-1133">Transmembrane helix</keyword>
<gene>
    <name evidence="10" type="ORF">AT9943_LOCUS12763</name>
</gene>
<accession>A0A7G2EUQ5</accession>
<protein>
    <submittedName>
        <fullName evidence="10">(thale cress) hypothetical protein</fullName>
    </submittedName>
</protein>
<dbReference type="InterPro" id="IPR002403">
    <property type="entry name" value="Cyt_P450_E_grp-IV"/>
</dbReference>
<dbReference type="GO" id="GO:0016705">
    <property type="term" value="F:oxidoreductase activity, acting on paired donors, with incorporation or reduction of molecular oxygen"/>
    <property type="evidence" value="ECO:0007669"/>
    <property type="project" value="InterPro"/>
</dbReference>
<evidence type="ECO:0000256" key="8">
    <source>
        <dbReference type="PIRSR" id="PIRSR602403-1"/>
    </source>
</evidence>
<keyword evidence="9" id="KW-0560">Oxidoreductase</keyword>
<dbReference type="GO" id="GO:0004497">
    <property type="term" value="F:monooxygenase activity"/>
    <property type="evidence" value="ECO:0007669"/>
    <property type="project" value="UniProtKB-KW"/>
</dbReference>
<proteinExistence type="inferred from homology"/>
<evidence type="ECO:0000256" key="2">
    <source>
        <dbReference type="ARBA" id="ARBA00010617"/>
    </source>
</evidence>
<reference evidence="10 11" key="1">
    <citation type="submission" date="2020-09" db="EMBL/GenBank/DDBJ databases">
        <authorList>
            <person name="Ashkenazy H."/>
        </authorList>
    </citation>
    <scope>NUCLEOTIDE SEQUENCE [LARGE SCALE GENOMIC DNA]</scope>
    <source>
        <strain evidence="11">cv. Cdm-0</strain>
    </source>
</reference>
<dbReference type="PANTHER" id="PTHR24286">
    <property type="entry name" value="CYTOCHROME P450 26"/>
    <property type="match status" value="1"/>
</dbReference>
<keyword evidence="9" id="KW-0503">Monooxygenase</keyword>
<evidence type="ECO:0000256" key="3">
    <source>
        <dbReference type="ARBA" id="ARBA00022617"/>
    </source>
</evidence>
<keyword evidence="7 8" id="KW-0408">Iron</keyword>
<comment type="similarity">
    <text evidence="2 9">Belongs to the cytochrome P450 family.</text>
</comment>
<dbReference type="Proteomes" id="UP000516314">
    <property type="component" value="Chromosome 3"/>
</dbReference>
<keyword evidence="5 8" id="KW-0479">Metal-binding</keyword>
<feature type="binding site" description="axial binding residue" evidence="8">
    <location>
        <position position="455"/>
    </location>
    <ligand>
        <name>heme</name>
        <dbReference type="ChEBI" id="CHEBI:30413"/>
    </ligand>
    <ligandPart>
        <name>Fe</name>
        <dbReference type="ChEBI" id="CHEBI:18248"/>
    </ligandPart>
</feature>
<dbReference type="Gene3D" id="1.10.630.10">
    <property type="entry name" value="Cytochrome P450"/>
    <property type="match status" value="1"/>
</dbReference>
<evidence type="ECO:0000256" key="6">
    <source>
        <dbReference type="ARBA" id="ARBA00022989"/>
    </source>
</evidence>
<evidence type="ECO:0000256" key="4">
    <source>
        <dbReference type="ARBA" id="ARBA00022692"/>
    </source>
</evidence>
<dbReference type="InterPro" id="IPR017972">
    <property type="entry name" value="Cyt_P450_CS"/>
</dbReference>
<dbReference type="GO" id="GO:0016020">
    <property type="term" value="C:membrane"/>
    <property type="evidence" value="ECO:0007669"/>
    <property type="project" value="UniProtKB-SubCell"/>
</dbReference>
<evidence type="ECO:0000313" key="10">
    <source>
        <dbReference type="EMBL" id="CAD5324889.1"/>
    </source>
</evidence>
<evidence type="ECO:0000313" key="11">
    <source>
        <dbReference type="Proteomes" id="UP000516314"/>
    </source>
</evidence>
<dbReference type="EMBL" id="LR881468">
    <property type="protein sequence ID" value="CAD5324889.1"/>
    <property type="molecule type" value="Genomic_DNA"/>
</dbReference>
<dbReference type="GO" id="GO:0005506">
    <property type="term" value="F:iron ion binding"/>
    <property type="evidence" value="ECO:0007669"/>
    <property type="project" value="InterPro"/>
</dbReference>
<keyword evidence="6" id="KW-0472">Membrane</keyword>
<dbReference type="PROSITE" id="PS00086">
    <property type="entry name" value="CYTOCHROME_P450"/>
    <property type="match status" value="1"/>
</dbReference>
<dbReference type="InterPro" id="IPR001128">
    <property type="entry name" value="Cyt_P450"/>
</dbReference>
<evidence type="ECO:0000256" key="5">
    <source>
        <dbReference type="ARBA" id="ARBA00022723"/>
    </source>
</evidence>
<comment type="subcellular location">
    <subcellularLocation>
        <location evidence="1">Membrane</location>
        <topology evidence="1">Single-pass membrane protein</topology>
    </subcellularLocation>
</comment>
<dbReference type="InterPro" id="IPR036396">
    <property type="entry name" value="Cyt_P450_sf"/>
</dbReference>
<organism evidence="10 11">
    <name type="scientific">Arabidopsis thaliana</name>
    <name type="common">Mouse-ear cress</name>
    <dbReference type="NCBI Taxonomy" id="3702"/>
    <lineage>
        <taxon>Eukaryota</taxon>
        <taxon>Viridiplantae</taxon>
        <taxon>Streptophyta</taxon>
        <taxon>Embryophyta</taxon>
        <taxon>Tracheophyta</taxon>
        <taxon>Spermatophyta</taxon>
        <taxon>Magnoliopsida</taxon>
        <taxon>eudicotyledons</taxon>
        <taxon>Gunneridae</taxon>
        <taxon>Pentapetalae</taxon>
        <taxon>rosids</taxon>
        <taxon>malvids</taxon>
        <taxon>Brassicales</taxon>
        <taxon>Brassicaceae</taxon>
        <taxon>Camelineae</taxon>
        <taxon>Arabidopsis</taxon>
    </lineage>
</organism>
<name>A0A7G2EUQ5_ARATH</name>
<dbReference type="PRINTS" id="PR00465">
    <property type="entry name" value="EP450IV"/>
</dbReference>